<evidence type="ECO:0000256" key="5">
    <source>
        <dbReference type="ARBA" id="ARBA00023054"/>
    </source>
</evidence>
<evidence type="ECO:0000256" key="7">
    <source>
        <dbReference type="SAM" id="Coils"/>
    </source>
</evidence>
<evidence type="ECO:0000256" key="2">
    <source>
        <dbReference type="ARBA" id="ARBA00022490"/>
    </source>
</evidence>
<feature type="compositionally biased region" description="Polar residues" evidence="8">
    <location>
        <begin position="252"/>
        <end position="264"/>
    </location>
</feature>
<dbReference type="Proteomes" id="UP000241462">
    <property type="component" value="Unassembled WGS sequence"/>
</dbReference>
<feature type="compositionally biased region" description="Polar residues" evidence="8">
    <location>
        <begin position="1"/>
        <end position="24"/>
    </location>
</feature>
<dbReference type="AlphaFoldDB" id="A0A2T3A3C2"/>
<evidence type="ECO:0000256" key="4">
    <source>
        <dbReference type="ARBA" id="ARBA00022737"/>
    </source>
</evidence>
<reference evidence="10 11" key="1">
    <citation type="journal article" date="2018" name="Mycol. Prog.">
        <title>Coniella lustricola, a new species from submerged detritus.</title>
        <authorList>
            <person name="Raudabaugh D.B."/>
            <person name="Iturriaga T."/>
            <person name="Carver A."/>
            <person name="Mondo S."/>
            <person name="Pangilinan J."/>
            <person name="Lipzen A."/>
            <person name="He G."/>
            <person name="Amirebrahimi M."/>
            <person name="Grigoriev I.V."/>
            <person name="Miller A.N."/>
        </authorList>
    </citation>
    <scope>NUCLEOTIDE SEQUENCE [LARGE SCALE GENOMIC DNA]</scope>
    <source>
        <strain evidence="10 11">B22-T-1</strain>
    </source>
</reference>
<feature type="region of interest" description="Disordered" evidence="8">
    <location>
        <begin position="446"/>
        <end position="465"/>
    </location>
</feature>
<dbReference type="Gene3D" id="2.30.30.190">
    <property type="entry name" value="CAP Gly-rich-like domain"/>
    <property type="match status" value="1"/>
</dbReference>
<dbReference type="PANTHER" id="PTHR18916">
    <property type="entry name" value="DYNACTIN 1-RELATED MICROTUBULE-BINDING"/>
    <property type="match status" value="1"/>
</dbReference>
<keyword evidence="11" id="KW-1185">Reference proteome</keyword>
<feature type="compositionally biased region" description="Basic and acidic residues" evidence="8">
    <location>
        <begin position="632"/>
        <end position="641"/>
    </location>
</feature>
<keyword evidence="2" id="KW-0963">Cytoplasm</keyword>
<evidence type="ECO:0000259" key="9">
    <source>
        <dbReference type="PROSITE" id="PS50245"/>
    </source>
</evidence>
<feature type="domain" description="CAP-Gly" evidence="9">
    <location>
        <begin position="178"/>
        <end position="224"/>
    </location>
</feature>
<dbReference type="InterPro" id="IPR036859">
    <property type="entry name" value="CAP-Gly_dom_sf"/>
</dbReference>
<feature type="region of interest" description="Disordered" evidence="8">
    <location>
        <begin position="122"/>
        <end position="141"/>
    </location>
</feature>
<feature type="compositionally biased region" description="Polar residues" evidence="8">
    <location>
        <begin position="386"/>
        <end position="396"/>
    </location>
</feature>
<keyword evidence="3" id="KW-0493">Microtubule</keyword>
<proteinExistence type="predicted"/>
<dbReference type="Pfam" id="PF01302">
    <property type="entry name" value="CAP_GLY"/>
    <property type="match status" value="1"/>
</dbReference>
<protein>
    <recommendedName>
        <fullName evidence="9">CAP-Gly domain-containing protein</fullName>
    </recommendedName>
</protein>
<feature type="coiled-coil region" evidence="7">
    <location>
        <begin position="523"/>
        <end position="585"/>
    </location>
</feature>
<dbReference type="InterPro" id="IPR032108">
    <property type="entry name" value="CLIP1_ZNF"/>
</dbReference>
<dbReference type="STRING" id="2025994.A0A2T3A3C2"/>
<keyword evidence="5 7" id="KW-0175">Coiled coil</keyword>
<feature type="region of interest" description="Disordered" evidence="8">
    <location>
        <begin position="632"/>
        <end position="653"/>
    </location>
</feature>
<dbReference type="SMART" id="SM01052">
    <property type="entry name" value="CAP_GLY"/>
    <property type="match status" value="1"/>
</dbReference>
<keyword evidence="4" id="KW-0677">Repeat</keyword>
<accession>A0A2T3A3C2</accession>
<dbReference type="GO" id="GO:0005874">
    <property type="term" value="C:microtubule"/>
    <property type="evidence" value="ECO:0007669"/>
    <property type="project" value="UniProtKB-KW"/>
</dbReference>
<evidence type="ECO:0000256" key="1">
    <source>
        <dbReference type="ARBA" id="ARBA00004245"/>
    </source>
</evidence>
<gene>
    <name evidence="10" type="ORF">BD289DRAFT_484024</name>
</gene>
<feature type="compositionally biased region" description="Basic and acidic residues" evidence="8">
    <location>
        <begin position="829"/>
        <end position="838"/>
    </location>
</feature>
<feature type="compositionally biased region" description="Pro residues" evidence="8">
    <location>
        <begin position="845"/>
        <end position="857"/>
    </location>
</feature>
<dbReference type="PANTHER" id="PTHR18916:SF83">
    <property type="entry name" value="TIP ELONGATION PROTEIN 1"/>
    <property type="match status" value="1"/>
</dbReference>
<dbReference type="InParanoid" id="A0A2T3A3C2"/>
<feature type="region of interest" description="Disordered" evidence="8">
    <location>
        <begin position="1"/>
        <end position="48"/>
    </location>
</feature>
<evidence type="ECO:0000313" key="11">
    <source>
        <dbReference type="Proteomes" id="UP000241462"/>
    </source>
</evidence>
<comment type="subcellular location">
    <subcellularLocation>
        <location evidence="1">Cytoplasm</location>
        <location evidence="1">Cytoskeleton</location>
    </subcellularLocation>
</comment>
<dbReference type="OrthoDB" id="2130750at2759"/>
<feature type="region of interest" description="Disordered" evidence="8">
    <location>
        <begin position="252"/>
        <end position="404"/>
    </location>
</feature>
<sequence>MSSSSPLQALQPTATALRTQQLARPTTNTTTATPGTTGTPPVNNTSVPLALRRPNARKASGLAKKVTASTPNLRVAFLDSSPGASPKLTPPSPLLHRKASHAALTPNSLATIPDVSEGYALATLNGSPSQHPPSPANNKMVPAPLTPRGGGTQFGGDLSVGDIVDVPGEMQGTVRFVGSIPGKKGVFAGVELQPDFAPRGKNNGDVDGVSYFNTNIPGAGIFLPLNKAVKRDAAPFSSTPSAAAGLRAGTLNSTNQTTSASQFNKPPGPGRAPSPRKMRPSLSHPESPGRRGQAPPGPRPSMGPPGKNMPRFGGSPTQTKFAPNNRGPATPNDPAKRGMLQPNRNFSVGPRSGSALSARSTGFTTDDELQPPSYNNMPGFRDVQRPGSSRGQQMPSRQAMVQDDEIERLRAEVAERDRQLKEQAATLLEMEHSLTEVQSLMEQADLPAPSRGDSLGSLSDKDTSQLRAMLKEKNEKIAMLTAEFDSHRADFRSTIDTLELASAETERVYEKRIEELMHDLQHIAERESDVDAVAAQLKQLEELVQELEEGLEDARRGEAEARGEVEFLRGEVERTRAELKREREKAASGAAIGLNNNNNTGKAGDQSAMLKELEQKEDEIRGLKAIIHSLSRDSVPDDGDRAPATAEDTAAREKLEREVAELRALLDTKNSRETELEDELTTLRRGSTVTLHNTDESSARDSRDTVVLADKLERLSLSNSSEIPQHGQRKAQHNRVRTLDTMPESDGLSSITEHSTLWCELCESAGHDILACTNMFGNQAPSSSLKVDSAPKSSDEGTGGLTPVVEHDRYKVAPLSPRVPFTATSSSSHEADQHHYEPAENPPTVAAPPPPMKPSGPLPSLLEPGPVAGKESGVVDPDAWCALCEKDGHNSVDCPFEDAF</sequence>
<feature type="region of interest" description="Disordered" evidence="8">
    <location>
        <begin position="780"/>
        <end position="874"/>
    </location>
</feature>
<name>A0A2T3A3C2_9PEZI</name>
<dbReference type="EMBL" id="KZ678485">
    <property type="protein sequence ID" value="PSR82161.1"/>
    <property type="molecule type" value="Genomic_DNA"/>
</dbReference>
<dbReference type="Pfam" id="PF16641">
    <property type="entry name" value="CLIP1_ZNF"/>
    <property type="match status" value="1"/>
</dbReference>
<dbReference type="PROSITE" id="PS50245">
    <property type="entry name" value="CAP_GLY_2"/>
    <property type="match status" value="1"/>
</dbReference>
<keyword evidence="6" id="KW-0206">Cytoskeleton</keyword>
<dbReference type="SUPFAM" id="SSF74924">
    <property type="entry name" value="Cap-Gly domain"/>
    <property type="match status" value="1"/>
</dbReference>
<feature type="compositionally biased region" description="Polar residues" evidence="8">
    <location>
        <begin position="354"/>
        <end position="364"/>
    </location>
</feature>
<organism evidence="10 11">
    <name type="scientific">Coniella lustricola</name>
    <dbReference type="NCBI Taxonomy" id="2025994"/>
    <lineage>
        <taxon>Eukaryota</taxon>
        <taxon>Fungi</taxon>
        <taxon>Dikarya</taxon>
        <taxon>Ascomycota</taxon>
        <taxon>Pezizomycotina</taxon>
        <taxon>Sordariomycetes</taxon>
        <taxon>Sordariomycetidae</taxon>
        <taxon>Diaporthales</taxon>
        <taxon>Schizoparmaceae</taxon>
        <taxon>Coniella</taxon>
    </lineage>
</organism>
<evidence type="ECO:0000256" key="8">
    <source>
        <dbReference type="SAM" id="MobiDB-lite"/>
    </source>
</evidence>
<dbReference type="InterPro" id="IPR000938">
    <property type="entry name" value="CAP-Gly_domain"/>
</dbReference>
<feature type="compositionally biased region" description="Low complexity" evidence="8">
    <location>
        <begin position="25"/>
        <end position="45"/>
    </location>
</feature>
<evidence type="ECO:0000256" key="3">
    <source>
        <dbReference type="ARBA" id="ARBA00022701"/>
    </source>
</evidence>
<evidence type="ECO:0000256" key="6">
    <source>
        <dbReference type="ARBA" id="ARBA00023212"/>
    </source>
</evidence>
<evidence type="ECO:0000313" key="10">
    <source>
        <dbReference type="EMBL" id="PSR82161.1"/>
    </source>
</evidence>